<name>A0ABM3RI67_SPIOL</name>
<evidence type="ECO:0008006" key="3">
    <source>
        <dbReference type="Google" id="ProtNLM"/>
    </source>
</evidence>
<dbReference type="PANTHER" id="PTHR33116">
    <property type="entry name" value="REVERSE TRANSCRIPTASE ZINC-BINDING DOMAIN-CONTAINING PROTEIN-RELATED-RELATED"/>
    <property type="match status" value="1"/>
</dbReference>
<evidence type="ECO:0000313" key="2">
    <source>
        <dbReference type="RefSeq" id="XP_056695311.1"/>
    </source>
</evidence>
<dbReference type="GeneID" id="130469827"/>
<keyword evidence="1" id="KW-1185">Reference proteome</keyword>
<proteinExistence type="predicted"/>
<gene>
    <name evidence="2" type="primary">LOC130469827</name>
</gene>
<accession>A0ABM3RI67</accession>
<dbReference type="Proteomes" id="UP000813463">
    <property type="component" value="Chromosome 3"/>
</dbReference>
<evidence type="ECO:0000313" key="1">
    <source>
        <dbReference type="Proteomes" id="UP000813463"/>
    </source>
</evidence>
<dbReference type="PANTHER" id="PTHR33116:SF84">
    <property type="entry name" value="RNA-DIRECTED DNA POLYMERASE"/>
    <property type="match status" value="1"/>
</dbReference>
<protein>
    <recommendedName>
        <fullName evidence="3">Reverse transcriptase domain-containing protein</fullName>
    </recommendedName>
</protein>
<sequence length="184" mass="21007">MVCVTTPKFSLMLNGSTHGFFASKRGLRQWDPLSPLLFVVYDLILCCKGETTFISMLLQCFKLFSDTSGLKANIQKSAFYCASMQQEVIKQVVDLSGFTIGTFPFRYFGVPIYFKRITNADCESLVDKMLARIKIWSSRNLSFASRITLINAVLMSIHSYWAQVFVLPKYVLNTVETICRAFLW</sequence>
<organism evidence="1 2">
    <name type="scientific">Spinacia oleracea</name>
    <name type="common">Spinach</name>
    <dbReference type="NCBI Taxonomy" id="3562"/>
    <lineage>
        <taxon>Eukaryota</taxon>
        <taxon>Viridiplantae</taxon>
        <taxon>Streptophyta</taxon>
        <taxon>Embryophyta</taxon>
        <taxon>Tracheophyta</taxon>
        <taxon>Spermatophyta</taxon>
        <taxon>Magnoliopsida</taxon>
        <taxon>eudicotyledons</taxon>
        <taxon>Gunneridae</taxon>
        <taxon>Pentapetalae</taxon>
        <taxon>Caryophyllales</taxon>
        <taxon>Chenopodiaceae</taxon>
        <taxon>Chenopodioideae</taxon>
        <taxon>Anserineae</taxon>
        <taxon>Spinacia</taxon>
    </lineage>
</organism>
<reference evidence="2" key="2">
    <citation type="submission" date="2025-08" db="UniProtKB">
        <authorList>
            <consortium name="RefSeq"/>
        </authorList>
    </citation>
    <scope>IDENTIFICATION</scope>
    <source>
        <tissue evidence="2">Leaf</tissue>
    </source>
</reference>
<dbReference type="RefSeq" id="XP_056695311.1">
    <property type="nucleotide sequence ID" value="XM_056839333.1"/>
</dbReference>
<reference evidence="1" key="1">
    <citation type="journal article" date="2021" name="Nat. Commun.">
        <title>Genomic analyses provide insights into spinach domestication and the genetic basis of agronomic traits.</title>
        <authorList>
            <person name="Cai X."/>
            <person name="Sun X."/>
            <person name="Xu C."/>
            <person name="Sun H."/>
            <person name="Wang X."/>
            <person name="Ge C."/>
            <person name="Zhang Z."/>
            <person name="Wang Q."/>
            <person name="Fei Z."/>
            <person name="Jiao C."/>
            <person name="Wang Q."/>
        </authorList>
    </citation>
    <scope>NUCLEOTIDE SEQUENCE [LARGE SCALE GENOMIC DNA]</scope>
    <source>
        <strain evidence="1">cv. Varoflay</strain>
    </source>
</reference>